<dbReference type="Pfam" id="PF02209">
    <property type="entry name" value="VHP"/>
    <property type="match status" value="1"/>
</dbReference>
<dbReference type="FunFam" id="3.40.20.10:FF:000005">
    <property type="entry name" value="Gelsolin"/>
    <property type="match status" value="1"/>
</dbReference>
<evidence type="ECO:0000256" key="4">
    <source>
        <dbReference type="ARBA" id="ARBA00023203"/>
    </source>
</evidence>
<dbReference type="Gene3D" id="3.40.20.10">
    <property type="entry name" value="Severin"/>
    <property type="match status" value="7"/>
</dbReference>
<dbReference type="InterPro" id="IPR007122">
    <property type="entry name" value="Villin/Gelsolin"/>
</dbReference>
<dbReference type="GO" id="GO:0015629">
    <property type="term" value="C:actin cytoskeleton"/>
    <property type="evidence" value="ECO:0007669"/>
    <property type="project" value="TreeGrafter"/>
</dbReference>
<protein>
    <recommendedName>
        <fullName evidence="5">HP domain-containing protein</fullName>
    </recommendedName>
</protein>
<accession>A0A7R9GCQ8</accession>
<dbReference type="FunFam" id="3.40.20.10:FF:000001">
    <property type="entry name" value="Gelsolin"/>
    <property type="match status" value="1"/>
</dbReference>
<dbReference type="CDD" id="cd11292">
    <property type="entry name" value="gelsolin_S3_like"/>
    <property type="match status" value="1"/>
</dbReference>
<dbReference type="EMBL" id="OA883034">
    <property type="protein sequence ID" value="CAD7277749.1"/>
    <property type="molecule type" value="Genomic_DNA"/>
</dbReference>
<keyword evidence="7" id="KW-1185">Reference proteome</keyword>
<dbReference type="InterPro" id="IPR036886">
    <property type="entry name" value="Villin_headpiece_dom_sf"/>
</dbReference>
<name>A0A7R9GCQ8_9CRUS</name>
<dbReference type="SUPFAM" id="SSF55753">
    <property type="entry name" value="Actin depolymerizing proteins"/>
    <property type="match status" value="7"/>
</dbReference>
<evidence type="ECO:0000313" key="6">
    <source>
        <dbReference type="EMBL" id="CAD7277749.1"/>
    </source>
</evidence>
<dbReference type="OrthoDB" id="6375767at2759"/>
<dbReference type="CDD" id="cd11288">
    <property type="entry name" value="gelsolin_S5_like"/>
    <property type="match status" value="2"/>
</dbReference>
<dbReference type="InterPro" id="IPR007123">
    <property type="entry name" value="Gelsolin-like_dom"/>
</dbReference>
<dbReference type="InterPro" id="IPR029006">
    <property type="entry name" value="ADF-H/Gelsolin-like_dom_sf"/>
</dbReference>
<dbReference type="EMBL" id="CAJPEX010000997">
    <property type="protein sequence ID" value="CAG0917901.1"/>
    <property type="molecule type" value="Genomic_DNA"/>
</dbReference>
<dbReference type="CDD" id="cd11290">
    <property type="entry name" value="gelsolin_S1_like"/>
    <property type="match status" value="1"/>
</dbReference>
<evidence type="ECO:0000313" key="7">
    <source>
        <dbReference type="Proteomes" id="UP000678499"/>
    </source>
</evidence>
<dbReference type="SUPFAM" id="SSF47050">
    <property type="entry name" value="VHP, Villin headpiece domain"/>
    <property type="match status" value="1"/>
</dbReference>
<dbReference type="PROSITE" id="PS51089">
    <property type="entry name" value="HP"/>
    <property type="match status" value="1"/>
</dbReference>
<dbReference type="GO" id="GO:0051015">
    <property type="term" value="F:actin filament binding"/>
    <property type="evidence" value="ECO:0007669"/>
    <property type="project" value="InterPro"/>
</dbReference>
<reference evidence="6" key="1">
    <citation type="submission" date="2020-11" db="EMBL/GenBank/DDBJ databases">
        <authorList>
            <person name="Tran Van P."/>
        </authorList>
    </citation>
    <scope>NUCLEOTIDE SEQUENCE</scope>
</reference>
<dbReference type="PRINTS" id="PR00597">
    <property type="entry name" value="GELSOLIN"/>
</dbReference>
<proteinExistence type="inferred from homology"/>
<dbReference type="CDD" id="cd11293">
    <property type="entry name" value="gelsolin_S4_like"/>
    <property type="match status" value="1"/>
</dbReference>
<sequence>MPPVDPAFASVPKNKAFFAVWRIEHLKVVPVPREHYGSFFTGDSYIVYSAGSGTEFANSRTREHVARGPLEMHIHFWLGAETSSDEAGTAAYKAVELDDHLGGLPVQHREVQGSESKRFLAYFKDGLRLLSGGCASGFSHVTPDQSPKLFCVKGKRLPIVQQMSSVSWEHFNEGDSYVLDLQDAIFVWNGRSANKHEKLQAAKVAAKLRAEHGGSHVVFIEDGQEVALPAQERQLFARHLPLKDKHVIRRADSVDSDEAAEQSLHQVKLFQCSDEGGTLRVSEVKTGQMFQKDLKHEDTFIIDCGPKGIWVWIGKQANKKERAEAMRNAQGFIRKKGYHVATPVTRVIDGGEPLEFKALFATWRDKDETNGFTPLKPKSRVAKTVQTKFDAGLLHENPVLSAETQMVDDGTGQKEVWRIERFSMVSVDPEHQGLFYSGDCYIVLYAYSTGATDHFILYYWLGSHSSQDEQGTAALKAVELDDKLGGKPVQVRVVQGKEPAHFMAIFGGKMTILSGGKASSFDGKRGKDTTGPKERLLLQVRGTSKLNTKAMEVECRAGSLNSNDVFVLRSKQATYVWAGKGSTGDEREMGKEIAAGAGGPVDPVLVVEGEECNAQKVECRAGSLNSNDVFVLRSKQATYVWAGKGSTGDEREMGKEIAAGAGGPVDPVLVVEGQERPEFWEAIGGKEPYANARRLGEDHVQQPARLFQCSNASGRLTAEEVVNFAQADLVPDDVMMLDAWDALFLWIGQESNAVERKGAEQMALEYLTADPAGRDNIPVFRIKQGCEPPNFTGFFGAWDLALWNNCKTYDDLRKELMMSNPGIEQVTHKIESDFSASLPTYPLEKLQHKVPEDLPGDVDPAIKEAYLSKEDFQKVFKMSEDSFAALPEWKKQHLKKSLGLF</sequence>
<keyword evidence="4" id="KW-0009">Actin-binding</keyword>
<dbReference type="GO" id="GO:0051016">
    <property type="term" value="P:barbed-end actin filament capping"/>
    <property type="evidence" value="ECO:0007669"/>
    <property type="project" value="TreeGrafter"/>
</dbReference>
<dbReference type="Gene3D" id="1.10.950.10">
    <property type="entry name" value="Villin headpiece domain"/>
    <property type="match status" value="1"/>
</dbReference>
<evidence type="ECO:0000256" key="2">
    <source>
        <dbReference type="ARBA" id="ARBA00022467"/>
    </source>
</evidence>
<dbReference type="GO" id="GO:0008154">
    <property type="term" value="P:actin polymerization or depolymerization"/>
    <property type="evidence" value="ECO:0007669"/>
    <property type="project" value="TreeGrafter"/>
</dbReference>
<dbReference type="AlphaFoldDB" id="A0A7R9GCQ8"/>
<dbReference type="SMART" id="SM00153">
    <property type="entry name" value="VHP"/>
    <property type="match status" value="1"/>
</dbReference>
<dbReference type="Proteomes" id="UP000678499">
    <property type="component" value="Unassembled WGS sequence"/>
</dbReference>
<dbReference type="PANTHER" id="PTHR11977">
    <property type="entry name" value="VILLIN"/>
    <property type="match status" value="1"/>
</dbReference>
<dbReference type="PANTHER" id="PTHR11977:SF57">
    <property type="entry name" value="VILLIN-LIKE PROTEIN QUAIL"/>
    <property type="match status" value="1"/>
</dbReference>
<dbReference type="SMART" id="SM00262">
    <property type="entry name" value="GEL"/>
    <property type="match status" value="7"/>
</dbReference>
<keyword evidence="3" id="KW-0677">Repeat</keyword>
<evidence type="ECO:0000259" key="5">
    <source>
        <dbReference type="PROSITE" id="PS51089"/>
    </source>
</evidence>
<feature type="domain" description="HP" evidence="5">
    <location>
        <begin position="835"/>
        <end position="901"/>
    </location>
</feature>
<dbReference type="CDD" id="cd11291">
    <property type="entry name" value="gelsolin_S6_like"/>
    <property type="match status" value="1"/>
</dbReference>
<organism evidence="6">
    <name type="scientific">Notodromas monacha</name>
    <dbReference type="NCBI Taxonomy" id="399045"/>
    <lineage>
        <taxon>Eukaryota</taxon>
        <taxon>Metazoa</taxon>
        <taxon>Ecdysozoa</taxon>
        <taxon>Arthropoda</taxon>
        <taxon>Crustacea</taxon>
        <taxon>Oligostraca</taxon>
        <taxon>Ostracoda</taxon>
        <taxon>Podocopa</taxon>
        <taxon>Podocopida</taxon>
        <taxon>Cypridocopina</taxon>
        <taxon>Cypridoidea</taxon>
        <taxon>Cyprididae</taxon>
        <taxon>Notodromas</taxon>
    </lineage>
</organism>
<dbReference type="GO" id="GO:0005737">
    <property type="term" value="C:cytoplasm"/>
    <property type="evidence" value="ECO:0007669"/>
    <property type="project" value="TreeGrafter"/>
</dbReference>
<keyword evidence="2" id="KW-0117">Actin capping</keyword>
<comment type="similarity">
    <text evidence="1">Belongs to the villin/gelsolin family.</text>
</comment>
<dbReference type="GO" id="GO:0051014">
    <property type="term" value="P:actin filament severing"/>
    <property type="evidence" value="ECO:0007669"/>
    <property type="project" value="TreeGrafter"/>
</dbReference>
<dbReference type="Pfam" id="PF00626">
    <property type="entry name" value="Gelsolin"/>
    <property type="match status" value="7"/>
</dbReference>
<gene>
    <name evidence="6" type="ORF">NMOB1V02_LOCUS5473</name>
</gene>
<evidence type="ECO:0000256" key="1">
    <source>
        <dbReference type="ARBA" id="ARBA00008418"/>
    </source>
</evidence>
<dbReference type="GO" id="GO:0005546">
    <property type="term" value="F:phosphatidylinositol-4,5-bisphosphate binding"/>
    <property type="evidence" value="ECO:0007669"/>
    <property type="project" value="TreeGrafter"/>
</dbReference>
<dbReference type="InterPro" id="IPR003128">
    <property type="entry name" value="Villin_headpiece"/>
</dbReference>
<evidence type="ECO:0000256" key="3">
    <source>
        <dbReference type="ARBA" id="ARBA00022737"/>
    </source>
</evidence>